<proteinExistence type="predicted"/>
<gene>
    <name evidence="1" type="ORF">M9H77_23071</name>
</gene>
<evidence type="ECO:0000313" key="2">
    <source>
        <dbReference type="Proteomes" id="UP001060085"/>
    </source>
</evidence>
<sequence length="199" mass="23087">MKLKKHLDNLAKIQSTESQMDDDSDYKMFLDNVKFEGSNMIYQGKNTAPVVYYGLNLLNPQTVDEASNNSSKKDSNNSCGSRRHENSNFRVKIMKILSKPYDEEKHERLMKAITEYKPKEKSTYFSSGRAKCFPSKKMKKSLLDQHRDLKRMIRAAAKDNLKQLNLLRGYFFWRENLSDEGSFCPWTDKECVAVQSEGS</sequence>
<organism evidence="1 2">
    <name type="scientific">Catharanthus roseus</name>
    <name type="common">Madagascar periwinkle</name>
    <name type="synonym">Vinca rosea</name>
    <dbReference type="NCBI Taxonomy" id="4058"/>
    <lineage>
        <taxon>Eukaryota</taxon>
        <taxon>Viridiplantae</taxon>
        <taxon>Streptophyta</taxon>
        <taxon>Embryophyta</taxon>
        <taxon>Tracheophyta</taxon>
        <taxon>Spermatophyta</taxon>
        <taxon>Magnoliopsida</taxon>
        <taxon>eudicotyledons</taxon>
        <taxon>Gunneridae</taxon>
        <taxon>Pentapetalae</taxon>
        <taxon>asterids</taxon>
        <taxon>lamiids</taxon>
        <taxon>Gentianales</taxon>
        <taxon>Apocynaceae</taxon>
        <taxon>Rauvolfioideae</taxon>
        <taxon>Vinceae</taxon>
        <taxon>Catharanthinae</taxon>
        <taxon>Catharanthus</taxon>
    </lineage>
</organism>
<keyword evidence="2" id="KW-1185">Reference proteome</keyword>
<name>A0ACC0ARZ4_CATRO</name>
<reference evidence="2" key="1">
    <citation type="journal article" date="2023" name="Nat. Plants">
        <title>Single-cell RNA sequencing provides a high-resolution roadmap for understanding the multicellular compartmentation of specialized metabolism.</title>
        <authorList>
            <person name="Sun S."/>
            <person name="Shen X."/>
            <person name="Li Y."/>
            <person name="Li Y."/>
            <person name="Wang S."/>
            <person name="Li R."/>
            <person name="Zhang H."/>
            <person name="Shen G."/>
            <person name="Guo B."/>
            <person name="Wei J."/>
            <person name="Xu J."/>
            <person name="St-Pierre B."/>
            <person name="Chen S."/>
            <person name="Sun C."/>
        </authorList>
    </citation>
    <scope>NUCLEOTIDE SEQUENCE [LARGE SCALE GENOMIC DNA]</scope>
</reference>
<dbReference type="Proteomes" id="UP001060085">
    <property type="component" value="Linkage Group LG05"/>
</dbReference>
<dbReference type="EMBL" id="CM044705">
    <property type="protein sequence ID" value="KAI5663748.1"/>
    <property type="molecule type" value="Genomic_DNA"/>
</dbReference>
<evidence type="ECO:0000313" key="1">
    <source>
        <dbReference type="EMBL" id="KAI5663748.1"/>
    </source>
</evidence>
<protein>
    <submittedName>
        <fullName evidence="1">Uncharacterized protein</fullName>
    </submittedName>
</protein>
<accession>A0ACC0ARZ4</accession>
<comment type="caution">
    <text evidence="1">The sequence shown here is derived from an EMBL/GenBank/DDBJ whole genome shotgun (WGS) entry which is preliminary data.</text>
</comment>